<dbReference type="Gramene" id="KOM25332">
    <property type="protein sequence ID" value="KOM25332"/>
    <property type="gene ID" value="LR48_Vigan97s002200"/>
</dbReference>
<gene>
    <name evidence="9" type="ORF">LR48_Vigan97s002200</name>
</gene>
<protein>
    <recommendedName>
        <fullName evidence="8">Reverse transcriptase domain-containing protein</fullName>
    </recommendedName>
</protein>
<dbReference type="Proteomes" id="UP000053144">
    <property type="component" value="Unassembled WGS sequence"/>
</dbReference>
<dbReference type="InterPro" id="IPR043502">
    <property type="entry name" value="DNA/RNA_pol_sf"/>
</dbReference>
<dbReference type="PROSITE" id="PS50878">
    <property type="entry name" value="RT_POL"/>
    <property type="match status" value="1"/>
</dbReference>
<keyword evidence="2" id="KW-0808">Transferase</keyword>
<dbReference type="PANTHER" id="PTHR33064:SF37">
    <property type="entry name" value="RIBONUCLEASE H"/>
    <property type="match status" value="1"/>
</dbReference>
<reference evidence="10" key="1">
    <citation type="journal article" date="2015" name="Proc. Natl. Acad. Sci. U.S.A.">
        <title>Genome sequencing of adzuki bean (Vigna angularis) provides insight into high starch and low fat accumulation and domestication.</title>
        <authorList>
            <person name="Yang K."/>
            <person name="Tian Z."/>
            <person name="Chen C."/>
            <person name="Luo L."/>
            <person name="Zhao B."/>
            <person name="Wang Z."/>
            <person name="Yu L."/>
            <person name="Li Y."/>
            <person name="Sun Y."/>
            <person name="Li W."/>
            <person name="Chen Y."/>
            <person name="Li Y."/>
            <person name="Zhang Y."/>
            <person name="Ai D."/>
            <person name="Zhao J."/>
            <person name="Shang C."/>
            <person name="Ma Y."/>
            <person name="Wu B."/>
            <person name="Wang M."/>
            <person name="Gao L."/>
            <person name="Sun D."/>
            <person name="Zhang P."/>
            <person name="Guo F."/>
            <person name="Wang W."/>
            <person name="Li Y."/>
            <person name="Wang J."/>
            <person name="Varshney R.K."/>
            <person name="Wang J."/>
            <person name="Ling H.Q."/>
            <person name="Wan P."/>
        </authorList>
    </citation>
    <scope>NUCLEOTIDE SEQUENCE</scope>
    <source>
        <strain evidence="10">cv. Jingnong 6</strain>
    </source>
</reference>
<evidence type="ECO:0000256" key="4">
    <source>
        <dbReference type="ARBA" id="ARBA00022722"/>
    </source>
</evidence>
<dbReference type="GO" id="GO:0004519">
    <property type="term" value="F:endonuclease activity"/>
    <property type="evidence" value="ECO:0007669"/>
    <property type="project" value="UniProtKB-KW"/>
</dbReference>
<dbReference type="Pfam" id="PF00078">
    <property type="entry name" value="RVT_1"/>
    <property type="match status" value="1"/>
</dbReference>
<dbReference type="FunFam" id="3.10.10.10:FF:000007">
    <property type="entry name" value="Retrovirus-related Pol polyprotein from transposon 17.6-like Protein"/>
    <property type="match status" value="1"/>
</dbReference>
<evidence type="ECO:0000259" key="8">
    <source>
        <dbReference type="PROSITE" id="PS50878"/>
    </source>
</evidence>
<proteinExistence type="predicted"/>
<dbReference type="AlphaFoldDB" id="A0A0L9T424"/>
<keyword evidence="6" id="KW-0378">Hydrolase</keyword>
<evidence type="ECO:0000313" key="10">
    <source>
        <dbReference type="Proteomes" id="UP000053144"/>
    </source>
</evidence>
<keyword evidence="7" id="KW-0695">RNA-directed DNA polymerase</keyword>
<evidence type="ECO:0000256" key="2">
    <source>
        <dbReference type="ARBA" id="ARBA00022679"/>
    </source>
</evidence>
<evidence type="ECO:0000313" key="9">
    <source>
        <dbReference type="EMBL" id="KOM25332.1"/>
    </source>
</evidence>
<dbReference type="FunFam" id="3.30.70.270:FF:000115">
    <property type="entry name" value="Polyprotein of retroviral origin, putative"/>
    <property type="match status" value="1"/>
</dbReference>
<keyword evidence="1" id="KW-0645">Protease</keyword>
<evidence type="ECO:0000256" key="6">
    <source>
        <dbReference type="ARBA" id="ARBA00022801"/>
    </source>
</evidence>
<evidence type="ECO:0000256" key="3">
    <source>
        <dbReference type="ARBA" id="ARBA00022695"/>
    </source>
</evidence>
<feature type="domain" description="Reverse transcriptase" evidence="8">
    <location>
        <begin position="1"/>
        <end position="104"/>
    </location>
</feature>
<dbReference type="OMA" id="NCITSEP"/>
<dbReference type="InterPro" id="IPR043128">
    <property type="entry name" value="Rev_trsase/Diguanyl_cyclase"/>
</dbReference>
<dbReference type="CDD" id="cd01647">
    <property type="entry name" value="RT_LTR"/>
    <property type="match status" value="1"/>
</dbReference>
<keyword evidence="4" id="KW-0540">Nuclease</keyword>
<evidence type="ECO:0000256" key="1">
    <source>
        <dbReference type="ARBA" id="ARBA00022670"/>
    </source>
</evidence>
<name>A0A0L9T424_PHAAN</name>
<dbReference type="InterPro" id="IPR000477">
    <property type="entry name" value="RT_dom"/>
</dbReference>
<dbReference type="EMBL" id="KQ258263">
    <property type="protein sequence ID" value="KOM25332.1"/>
    <property type="molecule type" value="Genomic_DNA"/>
</dbReference>
<dbReference type="Gene3D" id="3.30.70.270">
    <property type="match status" value="2"/>
</dbReference>
<dbReference type="InterPro" id="IPR051320">
    <property type="entry name" value="Viral_Replic_Matur_Polypro"/>
</dbReference>
<organism evidence="9 10">
    <name type="scientific">Phaseolus angularis</name>
    <name type="common">Azuki bean</name>
    <name type="synonym">Vigna angularis</name>
    <dbReference type="NCBI Taxonomy" id="3914"/>
    <lineage>
        <taxon>Eukaryota</taxon>
        <taxon>Viridiplantae</taxon>
        <taxon>Streptophyta</taxon>
        <taxon>Embryophyta</taxon>
        <taxon>Tracheophyta</taxon>
        <taxon>Spermatophyta</taxon>
        <taxon>Magnoliopsida</taxon>
        <taxon>eudicotyledons</taxon>
        <taxon>Gunneridae</taxon>
        <taxon>Pentapetalae</taxon>
        <taxon>rosids</taxon>
        <taxon>fabids</taxon>
        <taxon>Fabales</taxon>
        <taxon>Fabaceae</taxon>
        <taxon>Papilionoideae</taxon>
        <taxon>50 kb inversion clade</taxon>
        <taxon>NPAAA clade</taxon>
        <taxon>indigoferoid/millettioid clade</taxon>
        <taxon>Phaseoleae</taxon>
        <taxon>Vigna</taxon>
    </lineage>
</organism>
<keyword evidence="3" id="KW-0548">Nucleotidyltransferase</keyword>
<dbReference type="FunFam" id="3.30.70.270:FF:000003">
    <property type="entry name" value="Transposon Ty3-G Gag-Pol polyprotein"/>
    <property type="match status" value="1"/>
</dbReference>
<dbReference type="PANTHER" id="PTHR33064">
    <property type="entry name" value="POL PROTEIN"/>
    <property type="match status" value="1"/>
</dbReference>
<evidence type="ECO:0000256" key="5">
    <source>
        <dbReference type="ARBA" id="ARBA00022759"/>
    </source>
</evidence>
<dbReference type="InterPro" id="IPR041577">
    <property type="entry name" value="RT_RNaseH_2"/>
</dbReference>
<dbReference type="GO" id="GO:0008233">
    <property type="term" value="F:peptidase activity"/>
    <property type="evidence" value="ECO:0007669"/>
    <property type="project" value="UniProtKB-KW"/>
</dbReference>
<dbReference type="CDD" id="cd09274">
    <property type="entry name" value="RNase_HI_RT_Ty3"/>
    <property type="match status" value="1"/>
</dbReference>
<dbReference type="Pfam" id="PF17919">
    <property type="entry name" value="RT_RNaseH_2"/>
    <property type="match status" value="1"/>
</dbReference>
<accession>A0A0L9T424</accession>
<dbReference type="GO" id="GO:0006508">
    <property type="term" value="P:proteolysis"/>
    <property type="evidence" value="ECO:0007669"/>
    <property type="project" value="UniProtKB-KW"/>
</dbReference>
<sequence>MGDGDIEKTAFRTHQGHYEFMVMPFGLTNAPATFQSAMNSLMQPYLRKFVLVFFDDILVYSRFWKEHLEHVGTVLRELVANRWVANRKKCEFGKTQIGYLGHWISARGVEMDEDKVRAVIDWEKPKTVKALRGFLGLTRYYRRFVKDYGKIAKPLTDLLKKGQFTWTEQAEEAMSRLKKAITTAPVLVLPDFDQPFHIECDASGRGVGAVLMQGKKPIAFFSKALSEGSLSKSIYEKELMALVLAIQHWRPYLLGQRFVVHTDQRSLKYLLE</sequence>
<dbReference type="STRING" id="3914.A0A0L9T424"/>
<evidence type="ECO:0000256" key="7">
    <source>
        <dbReference type="ARBA" id="ARBA00022918"/>
    </source>
</evidence>
<dbReference type="SUPFAM" id="SSF56672">
    <property type="entry name" value="DNA/RNA polymerases"/>
    <property type="match status" value="1"/>
</dbReference>
<dbReference type="GO" id="GO:0003964">
    <property type="term" value="F:RNA-directed DNA polymerase activity"/>
    <property type="evidence" value="ECO:0007669"/>
    <property type="project" value="UniProtKB-KW"/>
</dbReference>
<keyword evidence="5" id="KW-0255">Endonuclease</keyword>